<feature type="repeat" description="ANK" evidence="4">
    <location>
        <begin position="335"/>
        <end position="367"/>
    </location>
</feature>
<dbReference type="GO" id="GO:0019706">
    <property type="term" value="F:protein-cysteine S-palmitoyltransferase activity"/>
    <property type="evidence" value="ECO:0007669"/>
    <property type="project" value="UniProtKB-EC"/>
</dbReference>
<keyword evidence="6" id="KW-1185">Reference proteome</keyword>
<dbReference type="InterPro" id="IPR036770">
    <property type="entry name" value="Ankyrin_rpt-contain_sf"/>
</dbReference>
<evidence type="ECO:0000256" key="4">
    <source>
        <dbReference type="PROSITE-ProRule" id="PRU00023"/>
    </source>
</evidence>
<proteinExistence type="predicted"/>
<comment type="caution">
    <text evidence="5">The sequence shown here is derived from an EMBL/GenBank/DDBJ whole genome shotgun (WGS) entry which is preliminary data.</text>
</comment>
<dbReference type="Proteomes" id="UP001392437">
    <property type="component" value="Unassembled WGS sequence"/>
</dbReference>
<evidence type="ECO:0000256" key="1">
    <source>
        <dbReference type="ARBA" id="ARBA00012210"/>
    </source>
</evidence>
<dbReference type="EMBL" id="JAQQWP010000001">
    <property type="protein sequence ID" value="KAK8132159.1"/>
    <property type="molecule type" value="Genomic_DNA"/>
</dbReference>
<organism evidence="5 6">
    <name type="scientific">Apiospora kogelbergensis</name>
    <dbReference type="NCBI Taxonomy" id="1337665"/>
    <lineage>
        <taxon>Eukaryota</taxon>
        <taxon>Fungi</taxon>
        <taxon>Dikarya</taxon>
        <taxon>Ascomycota</taxon>
        <taxon>Pezizomycotina</taxon>
        <taxon>Sordariomycetes</taxon>
        <taxon>Xylariomycetidae</taxon>
        <taxon>Amphisphaeriales</taxon>
        <taxon>Apiosporaceae</taxon>
        <taxon>Apiospora</taxon>
    </lineage>
</organism>
<dbReference type="SMART" id="SM00248">
    <property type="entry name" value="ANK"/>
    <property type="match status" value="6"/>
</dbReference>
<protein>
    <recommendedName>
        <fullName evidence="1">protein S-acyltransferase</fullName>
        <ecNumber evidence="1">2.3.1.225</ecNumber>
    </recommendedName>
</protein>
<dbReference type="InterPro" id="IPR002110">
    <property type="entry name" value="Ankyrin_rpt"/>
</dbReference>
<evidence type="ECO:0000256" key="2">
    <source>
        <dbReference type="ARBA" id="ARBA00022737"/>
    </source>
</evidence>
<feature type="repeat" description="ANK" evidence="4">
    <location>
        <begin position="370"/>
        <end position="402"/>
    </location>
</feature>
<reference evidence="5 6" key="1">
    <citation type="submission" date="2023-01" db="EMBL/GenBank/DDBJ databases">
        <title>Analysis of 21 Apiospora genomes using comparative genomics revels a genus with tremendous synthesis potential of carbohydrate active enzymes and secondary metabolites.</title>
        <authorList>
            <person name="Sorensen T."/>
        </authorList>
    </citation>
    <scope>NUCLEOTIDE SEQUENCE [LARGE SCALE GENOMIC DNA]</scope>
    <source>
        <strain evidence="5 6">CBS 117206</strain>
    </source>
</reference>
<dbReference type="PANTHER" id="PTHR24161:SF85">
    <property type="entry name" value="PALMITOYLTRANSFERASE HIP14"/>
    <property type="match status" value="1"/>
</dbReference>
<dbReference type="PROSITE" id="PS50297">
    <property type="entry name" value="ANK_REP_REGION"/>
    <property type="match status" value="2"/>
</dbReference>
<dbReference type="AlphaFoldDB" id="A0AAW0RBK8"/>
<dbReference type="EC" id="2.3.1.225" evidence="1"/>
<gene>
    <name evidence="5" type="ORF">PG999_000332</name>
</gene>
<accession>A0AAW0RBK8</accession>
<dbReference type="Gene3D" id="1.25.40.20">
    <property type="entry name" value="Ankyrin repeat-containing domain"/>
    <property type="match status" value="1"/>
</dbReference>
<name>A0AAW0RBK8_9PEZI</name>
<dbReference type="PROSITE" id="PS50088">
    <property type="entry name" value="ANK_REPEAT"/>
    <property type="match status" value="2"/>
</dbReference>
<evidence type="ECO:0000313" key="5">
    <source>
        <dbReference type="EMBL" id="KAK8132159.1"/>
    </source>
</evidence>
<keyword evidence="3 4" id="KW-0040">ANK repeat</keyword>
<evidence type="ECO:0000256" key="3">
    <source>
        <dbReference type="ARBA" id="ARBA00023043"/>
    </source>
</evidence>
<dbReference type="Pfam" id="PF12796">
    <property type="entry name" value="Ank_2"/>
    <property type="match status" value="1"/>
</dbReference>
<dbReference type="SUPFAM" id="SSF48403">
    <property type="entry name" value="Ankyrin repeat"/>
    <property type="match status" value="1"/>
</dbReference>
<sequence length="491" mass="54726">MLCLPGEIWELILLQATLCRGVRRALRLRLVCKAFDKIIYYRALFDSHLLDHERVKLRHSRETVHLRNSNDHGVAKLWHDYLVYRAMGEHDATIGRYVEIRRLAQAVIAEDPSKDLRGVVDSLCWLALDNGVTAPGLYTNWGRTVDSNQYRRMKEPEPRLNLLAAAALFDMMPLASELLAEGRDPTRHNNLLPPAIQVAAQSGNTDMLKLFLDKLSSSDLEPYSIYGAAVRGDLEMMKLVLPERSGNGPDDEGYGTYRSSARSHSAVKEALPKARRVTLNPEVYQYLSNAWAPGRRSARNPWYADLVSHAGRGNVEMVEYLLARGVPVDATNSEELESALERACRKGQDEVVDLLLARGADPNYVCHALWGANPVCMAAAGGHISIMRKLIDHGADLEKKGGESGGFRDAMQWAYHLEHAQMIALLLESGATIRDGVSLATKLSRMGYQSMVSDLQRRGFEPNETNHDLLLPGRDLAGSVSRKNQGYGFRS</sequence>
<evidence type="ECO:0000313" key="6">
    <source>
        <dbReference type="Proteomes" id="UP001392437"/>
    </source>
</evidence>
<keyword evidence="2" id="KW-0677">Repeat</keyword>
<dbReference type="PANTHER" id="PTHR24161">
    <property type="entry name" value="ANK_REP_REGION DOMAIN-CONTAINING PROTEIN-RELATED"/>
    <property type="match status" value="1"/>
</dbReference>